<proteinExistence type="predicted"/>
<evidence type="ECO:0008006" key="3">
    <source>
        <dbReference type="Google" id="ProtNLM"/>
    </source>
</evidence>
<comment type="caution">
    <text evidence="1">The sequence shown here is derived from an EMBL/GenBank/DDBJ whole genome shotgun (WGS) entry which is preliminary data.</text>
</comment>
<organism evidence="1 2">
    <name type="scientific">Platanthera guangdongensis</name>
    <dbReference type="NCBI Taxonomy" id="2320717"/>
    <lineage>
        <taxon>Eukaryota</taxon>
        <taxon>Viridiplantae</taxon>
        <taxon>Streptophyta</taxon>
        <taxon>Embryophyta</taxon>
        <taxon>Tracheophyta</taxon>
        <taxon>Spermatophyta</taxon>
        <taxon>Magnoliopsida</taxon>
        <taxon>Liliopsida</taxon>
        <taxon>Asparagales</taxon>
        <taxon>Orchidaceae</taxon>
        <taxon>Orchidoideae</taxon>
        <taxon>Orchideae</taxon>
        <taxon>Orchidinae</taxon>
        <taxon>Platanthera</taxon>
    </lineage>
</organism>
<evidence type="ECO:0000313" key="1">
    <source>
        <dbReference type="EMBL" id="KAK8945403.1"/>
    </source>
</evidence>
<name>A0ABR2LM78_9ASPA</name>
<reference evidence="1 2" key="1">
    <citation type="journal article" date="2022" name="Nat. Plants">
        <title>Genomes of leafy and leafless Platanthera orchids illuminate the evolution of mycoheterotrophy.</title>
        <authorList>
            <person name="Li M.H."/>
            <person name="Liu K.W."/>
            <person name="Li Z."/>
            <person name="Lu H.C."/>
            <person name="Ye Q.L."/>
            <person name="Zhang D."/>
            <person name="Wang J.Y."/>
            <person name="Li Y.F."/>
            <person name="Zhong Z.M."/>
            <person name="Liu X."/>
            <person name="Yu X."/>
            <person name="Liu D.K."/>
            <person name="Tu X.D."/>
            <person name="Liu B."/>
            <person name="Hao Y."/>
            <person name="Liao X.Y."/>
            <person name="Jiang Y.T."/>
            <person name="Sun W.H."/>
            <person name="Chen J."/>
            <person name="Chen Y.Q."/>
            <person name="Ai Y."/>
            <person name="Zhai J.W."/>
            <person name="Wu S.S."/>
            <person name="Zhou Z."/>
            <person name="Hsiao Y.Y."/>
            <person name="Wu W.L."/>
            <person name="Chen Y.Y."/>
            <person name="Lin Y.F."/>
            <person name="Hsu J.L."/>
            <person name="Li C.Y."/>
            <person name="Wang Z.W."/>
            <person name="Zhao X."/>
            <person name="Zhong W.Y."/>
            <person name="Ma X.K."/>
            <person name="Ma L."/>
            <person name="Huang J."/>
            <person name="Chen G.Z."/>
            <person name="Huang M.Z."/>
            <person name="Huang L."/>
            <person name="Peng D.H."/>
            <person name="Luo Y.B."/>
            <person name="Zou S.Q."/>
            <person name="Chen S.P."/>
            <person name="Lan S."/>
            <person name="Tsai W.C."/>
            <person name="Van de Peer Y."/>
            <person name="Liu Z.J."/>
        </authorList>
    </citation>
    <scope>NUCLEOTIDE SEQUENCE [LARGE SCALE GENOMIC DNA]</scope>
    <source>
        <strain evidence="1">Lor288</strain>
    </source>
</reference>
<gene>
    <name evidence="1" type="ORF">KSP40_PGU009541</name>
</gene>
<dbReference type="EMBL" id="JBBWWR010000017">
    <property type="protein sequence ID" value="KAK8945403.1"/>
    <property type="molecule type" value="Genomic_DNA"/>
</dbReference>
<sequence>MTKYFDKHVRVKQFVEGDLVLKKVDAAGRSASVGKLNPSWEGPFIIKEALKSGGYRLQNVEGETLSLTWSGNDLKCFFP</sequence>
<dbReference type="Proteomes" id="UP001412067">
    <property type="component" value="Unassembled WGS sequence"/>
</dbReference>
<protein>
    <recommendedName>
        <fullName evidence="3">Reverse transcriptase domain-containing protein</fullName>
    </recommendedName>
</protein>
<keyword evidence="2" id="KW-1185">Reference proteome</keyword>
<evidence type="ECO:0000313" key="2">
    <source>
        <dbReference type="Proteomes" id="UP001412067"/>
    </source>
</evidence>
<accession>A0ABR2LM78</accession>